<keyword evidence="3 9" id="KW-0547">Nucleotide-binding</keyword>
<protein>
    <recommendedName>
        <fullName evidence="9 10">Ribokinase</fullName>
        <shortName evidence="9">RK</shortName>
        <ecNumber evidence="9 10">2.7.1.15</ecNumber>
    </recommendedName>
</protein>
<keyword evidence="5 9" id="KW-0067">ATP-binding</keyword>
<feature type="binding site" evidence="9">
    <location>
        <position position="256"/>
    </location>
    <ligand>
        <name>substrate</name>
    </ligand>
</feature>
<feature type="active site" description="Proton acceptor" evidence="9">
    <location>
        <position position="256"/>
    </location>
</feature>
<dbReference type="InterPro" id="IPR002139">
    <property type="entry name" value="Ribo/fructo_kinase"/>
</dbReference>
<comment type="activity regulation">
    <text evidence="9">Activated by a monovalent cation that binds near, but not in, the active site. The most likely occupant of the site in vivo is potassium. Ion binding induces a conformational change that may alter substrate affinity.</text>
</comment>
<evidence type="ECO:0000313" key="13">
    <source>
        <dbReference type="Proteomes" id="UP001225316"/>
    </source>
</evidence>
<accession>A0ABU1APL0</accession>
<dbReference type="InterPro" id="IPR011877">
    <property type="entry name" value="Ribokinase"/>
</dbReference>
<evidence type="ECO:0000256" key="1">
    <source>
        <dbReference type="ARBA" id="ARBA00022679"/>
    </source>
</evidence>
<keyword evidence="13" id="KW-1185">Reference proteome</keyword>
<feature type="binding site" evidence="9">
    <location>
        <position position="286"/>
    </location>
    <ligand>
        <name>K(+)</name>
        <dbReference type="ChEBI" id="CHEBI:29103"/>
    </ligand>
</feature>
<feature type="binding site" evidence="9">
    <location>
        <begin position="224"/>
        <end position="229"/>
    </location>
    <ligand>
        <name>ATP</name>
        <dbReference type="ChEBI" id="CHEBI:30616"/>
    </ligand>
</feature>
<feature type="binding site" evidence="9">
    <location>
        <position position="289"/>
    </location>
    <ligand>
        <name>K(+)</name>
        <dbReference type="ChEBI" id="CHEBI:29103"/>
    </ligand>
</feature>
<feature type="binding site" evidence="9">
    <location>
        <begin position="12"/>
        <end position="14"/>
    </location>
    <ligand>
        <name>substrate</name>
    </ligand>
</feature>
<comment type="caution">
    <text evidence="9">Lacks conserved residue(s) required for the propagation of feature annotation.</text>
</comment>
<comment type="catalytic activity">
    <reaction evidence="9">
        <text>D-ribose + ATP = D-ribose 5-phosphate + ADP + H(+)</text>
        <dbReference type="Rhea" id="RHEA:13697"/>
        <dbReference type="ChEBI" id="CHEBI:15378"/>
        <dbReference type="ChEBI" id="CHEBI:30616"/>
        <dbReference type="ChEBI" id="CHEBI:47013"/>
        <dbReference type="ChEBI" id="CHEBI:78346"/>
        <dbReference type="ChEBI" id="CHEBI:456216"/>
        <dbReference type="EC" id="2.7.1.15"/>
    </reaction>
</comment>
<feature type="binding site" evidence="9">
    <location>
        <position position="141"/>
    </location>
    <ligand>
        <name>substrate</name>
    </ligand>
</feature>
<dbReference type="EC" id="2.7.1.15" evidence="9 10"/>
<comment type="function">
    <text evidence="9">Catalyzes the phosphorylation of ribose at O-5 in a reaction requiring ATP and magnesium. The resulting D-ribose-5-phosphate can then be used either for sythesis of nucleotides, histidine, and tryptophan, or as a component of the pentose phosphate pathway.</text>
</comment>
<feature type="binding site" evidence="9">
    <location>
        <position position="250"/>
    </location>
    <ligand>
        <name>K(+)</name>
        <dbReference type="ChEBI" id="CHEBI:29103"/>
    </ligand>
</feature>
<dbReference type="InterPro" id="IPR011611">
    <property type="entry name" value="PfkB_dom"/>
</dbReference>
<name>A0ABU1APL0_9BACT</name>
<gene>
    <name evidence="9 12" type="primary">rbsK</name>
    <name evidence="12" type="ORF">QEH52_01205</name>
</gene>
<organism evidence="12 13">
    <name type="scientific">Thalassobacterium maritimum</name>
    <dbReference type="NCBI Taxonomy" id="3041265"/>
    <lineage>
        <taxon>Bacteria</taxon>
        <taxon>Pseudomonadati</taxon>
        <taxon>Verrucomicrobiota</taxon>
        <taxon>Opitutia</taxon>
        <taxon>Puniceicoccales</taxon>
        <taxon>Coraliomargaritaceae</taxon>
        <taxon>Thalassobacterium</taxon>
    </lineage>
</organism>
<keyword evidence="1 9" id="KW-0808">Transferase</keyword>
<dbReference type="HAMAP" id="MF_01987">
    <property type="entry name" value="Ribokinase"/>
    <property type="match status" value="1"/>
</dbReference>
<comment type="caution">
    <text evidence="12">The sequence shown here is derived from an EMBL/GenBank/DDBJ whole genome shotgun (WGS) entry which is preliminary data.</text>
</comment>
<dbReference type="EMBL" id="JARXHW010000002">
    <property type="protein sequence ID" value="MDQ8206108.1"/>
    <property type="molecule type" value="Genomic_DNA"/>
</dbReference>
<comment type="pathway">
    <text evidence="9">Carbohydrate metabolism; D-ribose degradation; D-ribose 5-phosphate from beta-D-ribopyranose: step 2/2.</text>
</comment>
<proteinExistence type="inferred from homology"/>
<evidence type="ECO:0000313" key="12">
    <source>
        <dbReference type="EMBL" id="MDQ8206108.1"/>
    </source>
</evidence>
<evidence type="ECO:0000259" key="11">
    <source>
        <dbReference type="Pfam" id="PF00294"/>
    </source>
</evidence>
<dbReference type="SUPFAM" id="SSF53613">
    <property type="entry name" value="Ribokinase-like"/>
    <property type="match status" value="1"/>
</dbReference>
<dbReference type="Proteomes" id="UP001225316">
    <property type="component" value="Unassembled WGS sequence"/>
</dbReference>
<evidence type="ECO:0000256" key="8">
    <source>
        <dbReference type="ARBA" id="ARBA00023277"/>
    </source>
</evidence>
<feature type="binding site" evidence="9">
    <location>
        <position position="185"/>
    </location>
    <ligand>
        <name>ATP</name>
        <dbReference type="ChEBI" id="CHEBI:30616"/>
    </ligand>
</feature>
<evidence type="ECO:0000256" key="9">
    <source>
        <dbReference type="HAMAP-Rule" id="MF_01987"/>
    </source>
</evidence>
<reference evidence="12 13" key="1">
    <citation type="submission" date="2023-04" db="EMBL/GenBank/DDBJ databases">
        <title>A novel bacteria isolated from coastal sediment.</title>
        <authorList>
            <person name="Liu X.-J."/>
            <person name="Du Z.-J."/>
        </authorList>
    </citation>
    <scope>NUCLEOTIDE SEQUENCE [LARGE SCALE GENOMIC DNA]</scope>
    <source>
        <strain evidence="12 13">SDUM461003</strain>
    </source>
</reference>
<feature type="binding site" evidence="9">
    <location>
        <position position="291"/>
    </location>
    <ligand>
        <name>K(+)</name>
        <dbReference type="ChEBI" id="CHEBI:29103"/>
    </ligand>
</feature>
<dbReference type="NCBIfam" id="TIGR02152">
    <property type="entry name" value="D_ribokin_bact"/>
    <property type="match status" value="1"/>
</dbReference>
<feature type="binding site" evidence="9">
    <location>
        <begin position="40"/>
        <end position="44"/>
    </location>
    <ligand>
        <name>substrate</name>
    </ligand>
</feature>
<keyword evidence="2 9" id="KW-0479">Metal-binding</keyword>
<comment type="similarity">
    <text evidence="9">Belongs to the carbohydrate kinase PfkB family. Ribokinase subfamily.</text>
</comment>
<comment type="subcellular location">
    <subcellularLocation>
        <location evidence="9">Cytoplasm</location>
    </subcellularLocation>
</comment>
<keyword evidence="6 9" id="KW-0460">Magnesium</keyword>
<keyword evidence="9" id="KW-0963">Cytoplasm</keyword>
<dbReference type="Pfam" id="PF00294">
    <property type="entry name" value="PfkB"/>
    <property type="match status" value="1"/>
</dbReference>
<dbReference type="Gene3D" id="3.40.1190.20">
    <property type="match status" value="1"/>
</dbReference>
<feature type="binding site" evidence="9">
    <location>
        <position position="295"/>
    </location>
    <ligand>
        <name>K(+)</name>
        <dbReference type="ChEBI" id="CHEBI:29103"/>
    </ligand>
</feature>
<keyword evidence="7 9" id="KW-0630">Potassium</keyword>
<feature type="binding site" evidence="9">
    <location>
        <position position="252"/>
    </location>
    <ligand>
        <name>K(+)</name>
        <dbReference type="ChEBI" id="CHEBI:29103"/>
    </ligand>
</feature>
<comment type="cofactor">
    <cofactor evidence="9">
        <name>Mg(2+)</name>
        <dbReference type="ChEBI" id="CHEBI:18420"/>
    </cofactor>
    <text evidence="9">Requires a divalent cation, most likely magnesium in vivo, as an electrophilic catalyst to aid phosphoryl group transfer. It is the chelate of the metal and the nucleotide that is the actual substrate.</text>
</comment>
<feature type="domain" description="Carbohydrate kinase PfkB" evidence="11">
    <location>
        <begin position="4"/>
        <end position="299"/>
    </location>
</feature>
<sequence length="322" mass="33453">MSPKITVIGSANIDYIMQMEHLPSPGETVTDGTFAQAFGGKGANQALAAAQAGAKVSFVGALGHDQTALDYKQSLEAHGIDCSQLSLEDEWPSGSAFVMIDRQGNNCISVAAGANAALSPERVHAVEALMLQSDWIILQQEIPQVSNQAVLAFAREHGLPVLLNYAPAHDLSLHLDAAVHGLVVNEIEAADLLDQSFEPGDREAVLKLAEALRRRGGHRFVAITLGAHGVVLSDAADCTYLPAFEVDAVDATAAGDTFCGALALALGEGQSLPNAGRFASAASALAVTQLGAQSSIPTRQAIDAFLLSQKGTDAEGASDTRC</sequence>
<keyword evidence="8 9" id="KW-0119">Carbohydrate metabolism</keyword>
<keyword evidence="4 9" id="KW-0418">Kinase</keyword>
<feature type="binding site" evidence="9">
    <location>
        <begin position="255"/>
        <end position="256"/>
    </location>
    <ligand>
        <name>ATP</name>
        <dbReference type="ChEBI" id="CHEBI:30616"/>
    </ligand>
</feature>
<evidence type="ECO:0000256" key="4">
    <source>
        <dbReference type="ARBA" id="ARBA00022777"/>
    </source>
</evidence>
<dbReference type="PRINTS" id="PR00990">
    <property type="entry name" value="RIBOKINASE"/>
</dbReference>
<evidence type="ECO:0000256" key="7">
    <source>
        <dbReference type="ARBA" id="ARBA00022958"/>
    </source>
</evidence>
<comment type="subunit">
    <text evidence="9">Homodimer.</text>
</comment>
<evidence type="ECO:0000256" key="5">
    <source>
        <dbReference type="ARBA" id="ARBA00022840"/>
    </source>
</evidence>
<evidence type="ECO:0000256" key="10">
    <source>
        <dbReference type="NCBIfam" id="TIGR02152"/>
    </source>
</evidence>
<dbReference type="RefSeq" id="WP_308948100.1">
    <property type="nucleotide sequence ID" value="NZ_JARXHW010000002.1"/>
</dbReference>
<evidence type="ECO:0000256" key="3">
    <source>
        <dbReference type="ARBA" id="ARBA00022741"/>
    </source>
</evidence>
<dbReference type="PANTHER" id="PTHR10584:SF166">
    <property type="entry name" value="RIBOKINASE"/>
    <property type="match status" value="1"/>
</dbReference>
<evidence type="ECO:0000256" key="6">
    <source>
        <dbReference type="ARBA" id="ARBA00022842"/>
    </source>
</evidence>
<dbReference type="InterPro" id="IPR029056">
    <property type="entry name" value="Ribokinase-like"/>
</dbReference>
<dbReference type="GO" id="GO:0004747">
    <property type="term" value="F:ribokinase activity"/>
    <property type="evidence" value="ECO:0007669"/>
    <property type="project" value="UniProtKB-EC"/>
</dbReference>
<evidence type="ECO:0000256" key="2">
    <source>
        <dbReference type="ARBA" id="ARBA00022723"/>
    </source>
</evidence>
<dbReference type="CDD" id="cd01174">
    <property type="entry name" value="ribokinase"/>
    <property type="match status" value="1"/>
</dbReference>
<dbReference type="PANTHER" id="PTHR10584">
    <property type="entry name" value="SUGAR KINASE"/>
    <property type="match status" value="1"/>
</dbReference>